<keyword evidence="1" id="KW-0812">Transmembrane</keyword>
<dbReference type="AlphaFoldDB" id="A0A4R3MZ75"/>
<gene>
    <name evidence="2" type="ORF">EDC34_11312</name>
</gene>
<organism evidence="2 3">
    <name type="scientific">Thermomonas haemolytica</name>
    <dbReference type="NCBI Taxonomy" id="141949"/>
    <lineage>
        <taxon>Bacteria</taxon>
        <taxon>Pseudomonadati</taxon>
        <taxon>Pseudomonadota</taxon>
        <taxon>Gammaproteobacteria</taxon>
        <taxon>Lysobacterales</taxon>
        <taxon>Lysobacteraceae</taxon>
        <taxon>Thermomonas</taxon>
    </lineage>
</organism>
<dbReference type="RefSeq" id="WP_275895191.1">
    <property type="nucleotide sequence ID" value="NZ_MSZW01000015.1"/>
</dbReference>
<keyword evidence="3" id="KW-1185">Reference proteome</keyword>
<evidence type="ECO:0000313" key="3">
    <source>
        <dbReference type="Proteomes" id="UP000295414"/>
    </source>
</evidence>
<keyword evidence="1" id="KW-0472">Membrane</keyword>
<feature type="transmembrane region" description="Helical" evidence="1">
    <location>
        <begin position="21"/>
        <end position="41"/>
    </location>
</feature>
<reference evidence="2 3" key="1">
    <citation type="submission" date="2019-03" db="EMBL/GenBank/DDBJ databases">
        <title>Genomic Encyclopedia of Type Strains, Phase IV (KMG-IV): sequencing the most valuable type-strain genomes for metagenomic binning, comparative biology and taxonomic classification.</title>
        <authorList>
            <person name="Goeker M."/>
        </authorList>
    </citation>
    <scope>NUCLEOTIDE SEQUENCE [LARGE SCALE GENOMIC DNA]</scope>
    <source>
        <strain evidence="2 3">DSM 13605</strain>
    </source>
</reference>
<protein>
    <submittedName>
        <fullName evidence="2">Uncharacterized protein</fullName>
    </submittedName>
</protein>
<dbReference type="EMBL" id="SMAP01000013">
    <property type="protein sequence ID" value="TCT20053.1"/>
    <property type="molecule type" value="Genomic_DNA"/>
</dbReference>
<keyword evidence="1" id="KW-1133">Transmembrane helix</keyword>
<dbReference type="Proteomes" id="UP000295414">
    <property type="component" value="Unassembled WGS sequence"/>
</dbReference>
<comment type="caution">
    <text evidence="2">The sequence shown here is derived from an EMBL/GenBank/DDBJ whole genome shotgun (WGS) entry which is preliminary data.</text>
</comment>
<accession>A0A4R3MZ75</accession>
<evidence type="ECO:0000313" key="2">
    <source>
        <dbReference type="EMBL" id="TCT20053.1"/>
    </source>
</evidence>
<sequence>MRPDHATDPALEARRRRARRTAWLLGVIALAVYAGFLLLGMPGR</sequence>
<proteinExistence type="predicted"/>
<evidence type="ECO:0000256" key="1">
    <source>
        <dbReference type="SAM" id="Phobius"/>
    </source>
</evidence>
<name>A0A4R3MZ75_9GAMM</name>